<dbReference type="Pfam" id="PF06071">
    <property type="entry name" value="YchF-GTPase_C"/>
    <property type="match status" value="1"/>
</dbReference>
<gene>
    <name evidence="6" type="primary">ychF</name>
    <name evidence="9" type="ORF">IM45_676</name>
</gene>
<feature type="domain" description="TGS" evidence="8">
    <location>
        <begin position="278"/>
        <end position="361"/>
    </location>
</feature>
<proteinExistence type="inferred from homology"/>
<keyword evidence="5" id="KW-0460">Magnesium</keyword>
<dbReference type="InterPro" id="IPR013029">
    <property type="entry name" value="YchF_C"/>
</dbReference>
<evidence type="ECO:0000256" key="6">
    <source>
        <dbReference type="HAMAP-Rule" id="MF_00944"/>
    </source>
</evidence>
<dbReference type="FunFam" id="1.10.150.300:FF:000001">
    <property type="entry name" value="Ribosome-binding ATPase YchF"/>
    <property type="match status" value="1"/>
</dbReference>
<dbReference type="InterPro" id="IPR006073">
    <property type="entry name" value="GTP-bd"/>
</dbReference>
<dbReference type="Proteomes" id="UP000067325">
    <property type="component" value="Chromosome"/>
</dbReference>
<evidence type="ECO:0000256" key="5">
    <source>
        <dbReference type="ARBA" id="ARBA00022842"/>
    </source>
</evidence>
<dbReference type="PIRSF" id="PIRSF006641">
    <property type="entry name" value="CHP00092"/>
    <property type="match status" value="1"/>
</dbReference>
<dbReference type="PROSITE" id="PS51710">
    <property type="entry name" value="G_OBG"/>
    <property type="match status" value="1"/>
</dbReference>
<evidence type="ECO:0000259" key="7">
    <source>
        <dbReference type="PROSITE" id="PS51710"/>
    </source>
</evidence>
<keyword evidence="2" id="KW-0479">Metal-binding</keyword>
<dbReference type="InterPro" id="IPR004396">
    <property type="entry name" value="ATPase_YchF/OLA1"/>
</dbReference>
<dbReference type="InterPro" id="IPR027417">
    <property type="entry name" value="P-loop_NTPase"/>
</dbReference>
<dbReference type="OrthoDB" id="9810373at2"/>
<evidence type="ECO:0000259" key="8">
    <source>
        <dbReference type="PROSITE" id="PS51880"/>
    </source>
</evidence>
<comment type="cofactor">
    <cofactor evidence="1">
        <name>Mg(2+)</name>
        <dbReference type="ChEBI" id="CHEBI:18420"/>
    </cofactor>
</comment>
<feature type="domain" description="OBG-type G" evidence="7">
    <location>
        <begin position="3"/>
        <end position="256"/>
    </location>
</feature>
<dbReference type="InterPro" id="IPR041706">
    <property type="entry name" value="YchF_N"/>
</dbReference>
<dbReference type="Gene3D" id="3.10.20.30">
    <property type="match status" value="1"/>
</dbReference>
<dbReference type="Gene3D" id="1.10.150.300">
    <property type="entry name" value="TGS-like domain"/>
    <property type="match status" value="1"/>
</dbReference>
<dbReference type="RefSeq" id="WP_038498460.1">
    <property type="nucleotide sequence ID" value="NZ_CP008985.1"/>
</dbReference>
<comment type="similarity">
    <text evidence="6">Belongs to the TRAFAC class OBG-HflX-like GTPase superfamily. OBG GTPase family. YchF/OLA1 subfamily.</text>
</comment>
<organism evidence="9 10">
    <name type="scientific">Candidatus Palibaumannia cicadellinicola</name>
    <dbReference type="NCBI Taxonomy" id="186490"/>
    <lineage>
        <taxon>Bacteria</taxon>
        <taxon>Pseudomonadati</taxon>
        <taxon>Pseudomonadota</taxon>
        <taxon>Gammaproteobacteria</taxon>
        <taxon>Candidatus Palibaumannia</taxon>
    </lineage>
</organism>
<evidence type="ECO:0000256" key="3">
    <source>
        <dbReference type="ARBA" id="ARBA00022741"/>
    </source>
</evidence>
<evidence type="ECO:0000256" key="1">
    <source>
        <dbReference type="ARBA" id="ARBA00001946"/>
    </source>
</evidence>
<comment type="function">
    <text evidence="6">ATPase that binds to both the 70S ribosome and the 50S ribosomal subunit in a nucleotide-independent manner.</text>
</comment>
<dbReference type="CDD" id="cd04867">
    <property type="entry name" value="TGS_YchF_OLA1"/>
    <property type="match status" value="1"/>
</dbReference>
<evidence type="ECO:0000256" key="2">
    <source>
        <dbReference type="ARBA" id="ARBA00022723"/>
    </source>
</evidence>
<protein>
    <recommendedName>
        <fullName evidence="6">Ribosome-binding ATPase YchF</fullName>
    </recommendedName>
</protein>
<keyword evidence="3 6" id="KW-0547">Nucleotide-binding</keyword>
<dbReference type="GO" id="GO:0005524">
    <property type="term" value="F:ATP binding"/>
    <property type="evidence" value="ECO:0007669"/>
    <property type="project" value="UniProtKB-UniRule"/>
</dbReference>
<accession>A0A088MY42</accession>
<feature type="binding site" evidence="6">
    <location>
        <begin position="12"/>
        <end position="17"/>
    </location>
    <ligand>
        <name>ATP</name>
        <dbReference type="ChEBI" id="CHEBI:30616"/>
    </ligand>
</feature>
<evidence type="ECO:0000313" key="9">
    <source>
        <dbReference type="EMBL" id="AIN47212.1"/>
    </source>
</evidence>
<dbReference type="eggNOG" id="COG0012">
    <property type="taxonomic scope" value="Bacteria"/>
</dbReference>
<dbReference type="GO" id="GO:0043023">
    <property type="term" value="F:ribosomal large subunit binding"/>
    <property type="evidence" value="ECO:0007669"/>
    <property type="project" value="UniProtKB-UniRule"/>
</dbReference>
<dbReference type="SUPFAM" id="SSF52540">
    <property type="entry name" value="P-loop containing nucleoside triphosphate hydrolases"/>
    <property type="match status" value="1"/>
</dbReference>
<sequence>MGLKCGIVGLPNVGKSTLFNALTKAHIAAENFLFCTIEPNTGVLSVPDSRLDQLAAIVKPQRVIPTTIKFVDTAGLVKGASKGQGLGNKFLTKIREVEVINHVVRCFEHENIIHVEGKIDPASDIDVINTELALSDLNTCERAINRVQKNVKDRDQNTKLELSALEKCLMHLSHAGMLRTLNLSNEEKSTISYLSLLTLKPTIYIANVNDYCFKNNHYLDIVYTIASQEESIVIAVCATAESDIADLEKEEYDAFITELDLKEHGLNRVIRASYELLKLQTYFTAGIKEVRAWTIPVGATALQAAGQIHTDFQKGFIRAQTIAFNDFVKFNGEKGAKKAGKMRFEGKEYVVKDGDVMNFLFNI</sequence>
<dbReference type="InterPro" id="IPR004095">
    <property type="entry name" value="TGS"/>
</dbReference>
<dbReference type="InterPro" id="IPR012676">
    <property type="entry name" value="TGS-like"/>
</dbReference>
<dbReference type="Pfam" id="PF01926">
    <property type="entry name" value="MMR_HSR1"/>
    <property type="match status" value="1"/>
</dbReference>
<dbReference type="InterPro" id="IPR023192">
    <property type="entry name" value="TGS-like_dom_sf"/>
</dbReference>
<dbReference type="Gene3D" id="3.40.50.300">
    <property type="entry name" value="P-loop containing nucleotide triphosphate hydrolases"/>
    <property type="match status" value="1"/>
</dbReference>
<evidence type="ECO:0000256" key="4">
    <source>
        <dbReference type="ARBA" id="ARBA00022840"/>
    </source>
</evidence>
<dbReference type="KEGG" id="bcib:IM45_676"/>
<dbReference type="InterPro" id="IPR031167">
    <property type="entry name" value="G_OBG"/>
</dbReference>
<dbReference type="GO" id="GO:0005737">
    <property type="term" value="C:cytoplasm"/>
    <property type="evidence" value="ECO:0007669"/>
    <property type="project" value="TreeGrafter"/>
</dbReference>
<dbReference type="EMBL" id="CP008985">
    <property type="protein sequence ID" value="AIN47212.1"/>
    <property type="molecule type" value="Genomic_DNA"/>
</dbReference>
<dbReference type="NCBIfam" id="TIGR00092">
    <property type="entry name" value="redox-regulated ATPase YchF"/>
    <property type="match status" value="1"/>
</dbReference>
<reference evidence="9 10" key="1">
    <citation type="journal article" date="2014" name="MBio">
        <title>Differential genome evolution between companion symbionts in an insect-bacterial symbiosis.</title>
        <authorList>
            <person name="Bennett G.M."/>
            <person name="McCutcheon J.P."/>
            <person name="MacDonald B.R."/>
            <person name="Romanovicz D."/>
            <person name="Moran N.A."/>
        </authorList>
    </citation>
    <scope>NUCLEOTIDE SEQUENCE [LARGE SCALE GENOMIC DNA]</scope>
    <source>
        <strain evidence="9 10">BGSS</strain>
    </source>
</reference>
<keyword evidence="4 6" id="KW-0067">ATP-binding</keyword>
<dbReference type="GO" id="GO:0016887">
    <property type="term" value="F:ATP hydrolysis activity"/>
    <property type="evidence" value="ECO:0007669"/>
    <property type="project" value="UniProtKB-UniRule"/>
</dbReference>
<dbReference type="GO" id="GO:0046872">
    <property type="term" value="F:metal ion binding"/>
    <property type="evidence" value="ECO:0007669"/>
    <property type="project" value="UniProtKB-KW"/>
</dbReference>
<dbReference type="SUPFAM" id="SSF81271">
    <property type="entry name" value="TGS-like"/>
    <property type="match status" value="1"/>
</dbReference>
<name>A0A088MY42_9GAMM</name>
<dbReference type="GO" id="GO:0005525">
    <property type="term" value="F:GTP binding"/>
    <property type="evidence" value="ECO:0007669"/>
    <property type="project" value="InterPro"/>
</dbReference>
<dbReference type="PANTHER" id="PTHR23305">
    <property type="entry name" value="OBG GTPASE FAMILY"/>
    <property type="match status" value="1"/>
</dbReference>
<dbReference type="PROSITE" id="PS51880">
    <property type="entry name" value="TGS"/>
    <property type="match status" value="1"/>
</dbReference>
<dbReference type="CDD" id="cd01900">
    <property type="entry name" value="YchF"/>
    <property type="match status" value="1"/>
</dbReference>
<evidence type="ECO:0000313" key="10">
    <source>
        <dbReference type="Proteomes" id="UP000067325"/>
    </source>
</evidence>
<dbReference type="PRINTS" id="PR00326">
    <property type="entry name" value="GTP1OBG"/>
</dbReference>
<dbReference type="HAMAP" id="MF_00944">
    <property type="entry name" value="YchF_OLA1_ATPase"/>
    <property type="match status" value="1"/>
</dbReference>
<dbReference type="AlphaFoldDB" id="A0A088MY42"/>
<dbReference type="InterPro" id="IPR012675">
    <property type="entry name" value="Beta-grasp_dom_sf"/>
</dbReference>
<dbReference type="PANTHER" id="PTHR23305:SF18">
    <property type="entry name" value="OBG-TYPE G DOMAIN-CONTAINING PROTEIN"/>
    <property type="match status" value="1"/>
</dbReference>
<dbReference type="FunFam" id="3.10.20.30:FF:000001">
    <property type="entry name" value="Ribosome-binding ATPase YchF"/>
    <property type="match status" value="1"/>
</dbReference>